<feature type="transmembrane region" description="Helical" evidence="1">
    <location>
        <begin position="6"/>
        <end position="25"/>
    </location>
</feature>
<dbReference type="EMBL" id="WMET01000003">
    <property type="protein sequence ID" value="MYL21134.1"/>
    <property type="molecule type" value="Genomic_DNA"/>
</dbReference>
<evidence type="ECO:0000256" key="1">
    <source>
        <dbReference type="SAM" id="Phobius"/>
    </source>
</evidence>
<feature type="transmembrane region" description="Helical" evidence="1">
    <location>
        <begin position="32"/>
        <end position="52"/>
    </location>
</feature>
<evidence type="ECO:0000313" key="3">
    <source>
        <dbReference type="Proteomes" id="UP000460949"/>
    </source>
</evidence>
<keyword evidence="1" id="KW-1133">Transmembrane helix</keyword>
<dbReference type="AlphaFoldDB" id="A0A845E657"/>
<reference evidence="2 3" key="1">
    <citation type="submission" date="2019-11" db="EMBL/GenBank/DDBJ databases">
        <title>Genome sequences of 17 halophilic strains isolated from different environments.</title>
        <authorList>
            <person name="Furrow R.E."/>
        </authorList>
    </citation>
    <scope>NUCLEOTIDE SEQUENCE [LARGE SCALE GENOMIC DNA]</scope>
    <source>
        <strain evidence="2 3">22511_23_Filter</strain>
    </source>
</reference>
<evidence type="ECO:0000313" key="2">
    <source>
        <dbReference type="EMBL" id="MYL21134.1"/>
    </source>
</evidence>
<keyword evidence="1" id="KW-0472">Membrane</keyword>
<proteinExistence type="predicted"/>
<name>A0A845E657_9BACI</name>
<dbReference type="RefSeq" id="WP_160838522.1">
    <property type="nucleotide sequence ID" value="NZ_WMET01000003.1"/>
</dbReference>
<comment type="caution">
    <text evidence="2">The sequence shown here is derived from an EMBL/GenBank/DDBJ whole genome shotgun (WGS) entry which is preliminary data.</text>
</comment>
<gene>
    <name evidence="2" type="ORF">GLW04_14615</name>
</gene>
<dbReference type="Proteomes" id="UP000460949">
    <property type="component" value="Unassembled WGS sequence"/>
</dbReference>
<keyword evidence="1" id="KW-0812">Transmembrane</keyword>
<accession>A0A845E657</accession>
<feature type="transmembrane region" description="Helical" evidence="1">
    <location>
        <begin position="72"/>
        <end position="94"/>
    </location>
</feature>
<sequence length="105" mass="11823">MNIVQFAVSILLFFVLFFGISFLLNMILRSSWIMSFVYPVIVLFIVDNFPWTEYFSQPGTAFPAVFKQLGRLGIVDVVILASGFVGTIAAGIVIKKLRKSGYQMF</sequence>
<dbReference type="Pfam" id="PF14068">
    <property type="entry name" value="YuiB"/>
    <property type="match status" value="1"/>
</dbReference>
<organism evidence="2 3">
    <name type="scientific">Halobacillus litoralis</name>
    <dbReference type="NCBI Taxonomy" id="45668"/>
    <lineage>
        <taxon>Bacteria</taxon>
        <taxon>Bacillati</taxon>
        <taxon>Bacillota</taxon>
        <taxon>Bacilli</taxon>
        <taxon>Bacillales</taxon>
        <taxon>Bacillaceae</taxon>
        <taxon>Halobacillus</taxon>
    </lineage>
</organism>
<protein>
    <submittedName>
        <fullName evidence="2">Uncharacterized protein</fullName>
    </submittedName>
</protein>
<dbReference type="InterPro" id="IPR025917">
    <property type="entry name" value="YuiB"/>
</dbReference>